<dbReference type="SMART" id="SM00345">
    <property type="entry name" value="HTH_GNTR"/>
    <property type="match status" value="1"/>
</dbReference>
<dbReference type="PROSITE" id="PS50949">
    <property type="entry name" value="HTH_GNTR"/>
    <property type="match status" value="1"/>
</dbReference>
<dbReference type="Gene3D" id="1.10.10.10">
    <property type="entry name" value="Winged helix-like DNA-binding domain superfamily/Winged helix DNA-binding domain"/>
    <property type="match status" value="1"/>
</dbReference>
<dbReference type="Pfam" id="PF07729">
    <property type="entry name" value="FCD"/>
    <property type="match status" value="1"/>
</dbReference>
<comment type="caution">
    <text evidence="5">The sequence shown here is derived from an EMBL/GenBank/DDBJ whole genome shotgun (WGS) entry which is preliminary data.</text>
</comment>
<dbReference type="RefSeq" id="WP_345028265.1">
    <property type="nucleotide sequence ID" value="NZ_BAABEY010000018.1"/>
</dbReference>
<protein>
    <submittedName>
        <fullName evidence="5">GntR family transcriptional regulator</fullName>
    </submittedName>
</protein>
<evidence type="ECO:0000313" key="6">
    <source>
        <dbReference type="Proteomes" id="UP001501508"/>
    </source>
</evidence>
<dbReference type="PANTHER" id="PTHR43537">
    <property type="entry name" value="TRANSCRIPTIONAL REGULATOR, GNTR FAMILY"/>
    <property type="match status" value="1"/>
</dbReference>
<accession>A0ABP8LX16</accession>
<evidence type="ECO:0000256" key="1">
    <source>
        <dbReference type="ARBA" id="ARBA00023015"/>
    </source>
</evidence>
<name>A0ABP8LX16_9BACT</name>
<evidence type="ECO:0000313" key="5">
    <source>
        <dbReference type="EMBL" id="GAA4438245.1"/>
    </source>
</evidence>
<dbReference type="InterPro" id="IPR036388">
    <property type="entry name" value="WH-like_DNA-bd_sf"/>
</dbReference>
<dbReference type="Gene3D" id="1.20.120.530">
    <property type="entry name" value="GntR ligand-binding domain-like"/>
    <property type="match status" value="1"/>
</dbReference>
<dbReference type="PRINTS" id="PR00035">
    <property type="entry name" value="HTHGNTR"/>
</dbReference>
<organism evidence="5 6">
    <name type="scientific">Ravibacter arvi</name>
    <dbReference type="NCBI Taxonomy" id="2051041"/>
    <lineage>
        <taxon>Bacteria</taxon>
        <taxon>Pseudomonadati</taxon>
        <taxon>Bacteroidota</taxon>
        <taxon>Cytophagia</taxon>
        <taxon>Cytophagales</taxon>
        <taxon>Spirosomataceae</taxon>
        <taxon>Ravibacter</taxon>
    </lineage>
</organism>
<dbReference type="PANTHER" id="PTHR43537:SF47">
    <property type="entry name" value="REGULATORY PROTEIN GNTR HTH"/>
    <property type="match status" value="1"/>
</dbReference>
<sequence>MMTSLKKRSLSDELADRLREKIQKGTYGPGDRLPTEPELMSLFEVSRSTVREAMRVLANSGWVKVQQGLGTFVESNNVSGEPLGQRLKRGEEEDLEEVRSLLEYRIVEKAAVHRTDADIRHMRECLRLRQVHAQKGETAACIEIDLEFHSRLAAASGNPVLADLYQALAIRLKKSFQDRFKNVESFEKTQRLHEELLENIVLRNAEKATELLNLIVRS</sequence>
<dbReference type="CDD" id="cd07377">
    <property type="entry name" value="WHTH_GntR"/>
    <property type="match status" value="1"/>
</dbReference>
<dbReference type="InterPro" id="IPR036390">
    <property type="entry name" value="WH_DNA-bd_sf"/>
</dbReference>
<evidence type="ECO:0000256" key="2">
    <source>
        <dbReference type="ARBA" id="ARBA00023125"/>
    </source>
</evidence>
<dbReference type="InterPro" id="IPR011711">
    <property type="entry name" value="GntR_C"/>
</dbReference>
<dbReference type="InterPro" id="IPR000524">
    <property type="entry name" value="Tscrpt_reg_HTH_GntR"/>
</dbReference>
<feature type="domain" description="HTH gntR-type" evidence="4">
    <location>
        <begin position="8"/>
        <end position="76"/>
    </location>
</feature>
<proteinExistence type="predicted"/>
<keyword evidence="2" id="KW-0238">DNA-binding</keyword>
<keyword evidence="1" id="KW-0805">Transcription regulation</keyword>
<keyword evidence="3" id="KW-0804">Transcription</keyword>
<dbReference type="SUPFAM" id="SSF48008">
    <property type="entry name" value="GntR ligand-binding domain-like"/>
    <property type="match status" value="1"/>
</dbReference>
<dbReference type="SUPFAM" id="SSF46785">
    <property type="entry name" value="Winged helix' DNA-binding domain"/>
    <property type="match status" value="1"/>
</dbReference>
<dbReference type="InterPro" id="IPR008920">
    <property type="entry name" value="TF_FadR/GntR_C"/>
</dbReference>
<keyword evidence="6" id="KW-1185">Reference proteome</keyword>
<dbReference type="Pfam" id="PF00392">
    <property type="entry name" value="GntR"/>
    <property type="match status" value="1"/>
</dbReference>
<evidence type="ECO:0000259" key="4">
    <source>
        <dbReference type="PROSITE" id="PS50949"/>
    </source>
</evidence>
<evidence type="ECO:0000256" key="3">
    <source>
        <dbReference type="ARBA" id="ARBA00023163"/>
    </source>
</evidence>
<dbReference type="EMBL" id="BAABEY010000018">
    <property type="protein sequence ID" value="GAA4438245.1"/>
    <property type="molecule type" value="Genomic_DNA"/>
</dbReference>
<reference evidence="6" key="1">
    <citation type="journal article" date="2019" name="Int. J. Syst. Evol. Microbiol.">
        <title>The Global Catalogue of Microorganisms (GCM) 10K type strain sequencing project: providing services to taxonomists for standard genome sequencing and annotation.</title>
        <authorList>
            <consortium name="The Broad Institute Genomics Platform"/>
            <consortium name="The Broad Institute Genome Sequencing Center for Infectious Disease"/>
            <person name="Wu L."/>
            <person name="Ma J."/>
        </authorList>
    </citation>
    <scope>NUCLEOTIDE SEQUENCE [LARGE SCALE GENOMIC DNA]</scope>
    <source>
        <strain evidence="6">JCM 31920</strain>
    </source>
</reference>
<gene>
    <name evidence="5" type="ORF">GCM10023091_18630</name>
</gene>
<dbReference type="SMART" id="SM00895">
    <property type="entry name" value="FCD"/>
    <property type="match status" value="1"/>
</dbReference>
<dbReference type="Proteomes" id="UP001501508">
    <property type="component" value="Unassembled WGS sequence"/>
</dbReference>